<keyword evidence="4" id="KW-0238">DNA-binding</keyword>
<dbReference type="InterPro" id="IPR035965">
    <property type="entry name" value="PAS-like_dom_sf"/>
</dbReference>
<feature type="domain" description="PAS" evidence="7">
    <location>
        <begin position="243"/>
        <end position="292"/>
    </location>
</feature>
<dbReference type="AlphaFoldDB" id="A0A671XJA4"/>
<dbReference type="InterPro" id="IPR001067">
    <property type="entry name" value="Nuc_translocat"/>
</dbReference>
<dbReference type="GO" id="GO:0005737">
    <property type="term" value="C:cytoplasm"/>
    <property type="evidence" value="ECO:0007669"/>
    <property type="project" value="InterPro"/>
</dbReference>
<dbReference type="Ensembl" id="ENSSAUT00010053829.1">
    <property type="protein sequence ID" value="ENSSAUP00010051179.1"/>
    <property type="gene ID" value="ENSSAUG00010021274.1"/>
</dbReference>
<keyword evidence="5" id="KW-0804">Transcription</keyword>
<evidence type="ECO:0000256" key="2">
    <source>
        <dbReference type="ARBA" id="ARBA00022737"/>
    </source>
</evidence>
<evidence type="ECO:0000259" key="8">
    <source>
        <dbReference type="PROSITE" id="PS50888"/>
    </source>
</evidence>
<dbReference type="Gene3D" id="3.30.450.20">
    <property type="entry name" value="PAS domain"/>
    <property type="match status" value="2"/>
</dbReference>
<reference evidence="9" key="1">
    <citation type="submission" date="2021-04" db="EMBL/GenBank/DDBJ databases">
        <authorList>
            <consortium name="Wellcome Sanger Institute Data Sharing"/>
        </authorList>
    </citation>
    <scope>NUCLEOTIDE SEQUENCE [LARGE SCALE GENOMIC DNA]</scope>
</reference>
<dbReference type="GO" id="GO:0003677">
    <property type="term" value="F:DNA binding"/>
    <property type="evidence" value="ECO:0007669"/>
    <property type="project" value="UniProtKB-KW"/>
</dbReference>
<keyword evidence="6" id="KW-0539">Nucleus</keyword>
<sequence length="391" mass="44568">MKSSSNGQEEVSAKMSRFTSSRSTNLLSISTKTFSLRRKGIYYIRRDKRNSFIDELASLLPTCKSKSRKLNKLSVLRSAVNYYTEVNPKPVFFSDEELKHMIQRAADGFLFVVDCHQGKILFVSESVFKILNYSHNDLIGQSLFDYLHPKDISVVKEQLSTAVTRTQERIIDPKLCKTVFCRMVKAFCTIRMDLYEIDNLDNDGCNFSCLVAVGRLHPRAVSQQVPNHIKRKPIEFVSRHAIDGMFGFVDHRTAAILAYLPQELLGTSFYEYFHEDDIAHLSECHRKVLQTREKINTNCYKFKMKDGSFITVRSGFKNPWTKEVECIVSTGTVVTLQPLLVTDEGRTGVLTEAGTRTGAGRTGQMIAEELLDIQRYIYLSANVDIRFCLSS</sequence>
<feature type="domain" description="PAS" evidence="7">
    <location>
        <begin position="94"/>
        <end position="166"/>
    </location>
</feature>
<name>A0A671XJA4_SPAAU</name>
<dbReference type="SMART" id="SM00091">
    <property type="entry name" value="PAS"/>
    <property type="match status" value="2"/>
</dbReference>
<dbReference type="InterPro" id="IPR036638">
    <property type="entry name" value="HLH_DNA-bd_sf"/>
</dbReference>
<evidence type="ECO:0000313" key="10">
    <source>
        <dbReference type="Proteomes" id="UP000472265"/>
    </source>
</evidence>
<keyword evidence="2" id="KW-0677">Repeat</keyword>
<dbReference type="InterPro" id="IPR011598">
    <property type="entry name" value="bHLH_dom"/>
</dbReference>
<comment type="subcellular location">
    <subcellularLocation>
        <location evidence="1">Nucleus</location>
    </subcellularLocation>
</comment>
<feature type="domain" description="BHLH" evidence="8">
    <location>
        <begin position="33"/>
        <end position="86"/>
    </location>
</feature>
<dbReference type="GeneTree" id="ENSGT00940000157523"/>
<dbReference type="GO" id="GO:0005634">
    <property type="term" value="C:nucleus"/>
    <property type="evidence" value="ECO:0007669"/>
    <property type="project" value="UniProtKB-SubCell"/>
</dbReference>
<dbReference type="Proteomes" id="UP000472265">
    <property type="component" value="Chromosome 4"/>
</dbReference>
<dbReference type="Pfam" id="PF00989">
    <property type="entry name" value="PAS"/>
    <property type="match status" value="1"/>
</dbReference>
<dbReference type="PANTHER" id="PTHR23042">
    <property type="entry name" value="CIRCADIAN PROTEIN CLOCK/ARNT/BMAL/PAS"/>
    <property type="match status" value="1"/>
</dbReference>
<dbReference type="PROSITE" id="PS50112">
    <property type="entry name" value="PAS"/>
    <property type="match status" value="2"/>
</dbReference>
<evidence type="ECO:0000256" key="6">
    <source>
        <dbReference type="ARBA" id="ARBA00023242"/>
    </source>
</evidence>
<reference evidence="9" key="2">
    <citation type="submission" date="2025-08" db="UniProtKB">
        <authorList>
            <consortium name="Ensembl"/>
        </authorList>
    </citation>
    <scope>IDENTIFICATION</scope>
</reference>
<dbReference type="GO" id="GO:0046983">
    <property type="term" value="F:protein dimerization activity"/>
    <property type="evidence" value="ECO:0007669"/>
    <property type="project" value="InterPro"/>
</dbReference>
<keyword evidence="3" id="KW-0805">Transcription regulation</keyword>
<proteinExistence type="predicted"/>
<dbReference type="SUPFAM" id="SSF55785">
    <property type="entry name" value="PYP-like sensor domain (PAS domain)"/>
    <property type="match status" value="2"/>
</dbReference>
<accession>A0A671XJA4</accession>
<dbReference type="Pfam" id="PF00010">
    <property type="entry name" value="HLH"/>
    <property type="match status" value="1"/>
</dbReference>
<dbReference type="Gene3D" id="4.10.280.10">
    <property type="entry name" value="Helix-loop-helix DNA-binding domain"/>
    <property type="match status" value="1"/>
</dbReference>
<reference evidence="9" key="3">
    <citation type="submission" date="2025-09" db="UniProtKB">
        <authorList>
            <consortium name="Ensembl"/>
        </authorList>
    </citation>
    <scope>IDENTIFICATION</scope>
</reference>
<dbReference type="NCBIfam" id="TIGR00229">
    <property type="entry name" value="sensory_box"/>
    <property type="match status" value="2"/>
</dbReference>
<evidence type="ECO:0000256" key="5">
    <source>
        <dbReference type="ARBA" id="ARBA00023163"/>
    </source>
</evidence>
<evidence type="ECO:0000256" key="3">
    <source>
        <dbReference type="ARBA" id="ARBA00023015"/>
    </source>
</evidence>
<dbReference type="InterPro" id="IPR000014">
    <property type="entry name" value="PAS"/>
</dbReference>
<gene>
    <name evidence="9" type="primary">BMAL1</name>
</gene>
<dbReference type="PROSITE" id="PS50888">
    <property type="entry name" value="BHLH"/>
    <property type="match status" value="1"/>
</dbReference>
<dbReference type="InParanoid" id="A0A671XJA4"/>
<protein>
    <submittedName>
        <fullName evidence="9">Basic helix-loop-helix ARNT like 1</fullName>
    </submittedName>
</protein>
<dbReference type="Pfam" id="PF14598">
    <property type="entry name" value="PAS_11"/>
    <property type="match status" value="1"/>
</dbReference>
<organism evidence="9 10">
    <name type="scientific">Sparus aurata</name>
    <name type="common">Gilthead sea bream</name>
    <dbReference type="NCBI Taxonomy" id="8175"/>
    <lineage>
        <taxon>Eukaryota</taxon>
        <taxon>Metazoa</taxon>
        <taxon>Chordata</taxon>
        <taxon>Craniata</taxon>
        <taxon>Vertebrata</taxon>
        <taxon>Euteleostomi</taxon>
        <taxon>Actinopterygii</taxon>
        <taxon>Neopterygii</taxon>
        <taxon>Teleostei</taxon>
        <taxon>Neoteleostei</taxon>
        <taxon>Acanthomorphata</taxon>
        <taxon>Eupercaria</taxon>
        <taxon>Spariformes</taxon>
        <taxon>Sparidae</taxon>
        <taxon>Sparus</taxon>
    </lineage>
</organism>
<dbReference type="InterPro" id="IPR050933">
    <property type="entry name" value="Circadian_TF"/>
</dbReference>
<dbReference type="SUPFAM" id="SSF47459">
    <property type="entry name" value="HLH, helix-loop-helix DNA-binding domain"/>
    <property type="match status" value="1"/>
</dbReference>
<evidence type="ECO:0000313" key="9">
    <source>
        <dbReference type="Ensembl" id="ENSSAUP00010051179.1"/>
    </source>
</evidence>
<dbReference type="PRINTS" id="PR00785">
    <property type="entry name" value="NCTRNSLOCATR"/>
</dbReference>
<dbReference type="GO" id="GO:0003700">
    <property type="term" value="F:DNA-binding transcription factor activity"/>
    <property type="evidence" value="ECO:0007669"/>
    <property type="project" value="InterPro"/>
</dbReference>
<evidence type="ECO:0000256" key="1">
    <source>
        <dbReference type="ARBA" id="ARBA00004123"/>
    </source>
</evidence>
<dbReference type="InterPro" id="IPR013767">
    <property type="entry name" value="PAS_fold"/>
</dbReference>
<dbReference type="GO" id="GO:0005667">
    <property type="term" value="C:transcription regulator complex"/>
    <property type="evidence" value="ECO:0007669"/>
    <property type="project" value="InterPro"/>
</dbReference>
<evidence type="ECO:0000259" key="7">
    <source>
        <dbReference type="PROSITE" id="PS50112"/>
    </source>
</evidence>
<dbReference type="CDD" id="cd00130">
    <property type="entry name" value="PAS"/>
    <property type="match status" value="2"/>
</dbReference>
<evidence type="ECO:0000256" key="4">
    <source>
        <dbReference type="ARBA" id="ARBA00023125"/>
    </source>
</evidence>
<keyword evidence="10" id="KW-1185">Reference proteome</keyword>